<feature type="domain" description="Fe2OG dioxygenase" evidence="5">
    <location>
        <begin position="195"/>
        <end position="296"/>
    </location>
</feature>
<dbReference type="FunFam" id="2.60.120.330:FF:000012">
    <property type="entry name" value="Gibberellin 20 oxidase 1"/>
    <property type="match status" value="2"/>
</dbReference>
<keyword evidence="4" id="KW-0408">Iron</keyword>
<dbReference type="GO" id="GO:0009805">
    <property type="term" value="P:coumarin biosynthetic process"/>
    <property type="evidence" value="ECO:0007669"/>
    <property type="project" value="UniProtKB-ARBA"/>
</dbReference>
<evidence type="ECO:0000313" key="7">
    <source>
        <dbReference type="Proteomes" id="UP001604336"/>
    </source>
</evidence>
<evidence type="ECO:0000256" key="3">
    <source>
        <dbReference type="ARBA" id="ARBA00023002"/>
    </source>
</evidence>
<evidence type="ECO:0000313" key="6">
    <source>
        <dbReference type="EMBL" id="KAL2460209.1"/>
    </source>
</evidence>
<dbReference type="GO" id="GO:0046872">
    <property type="term" value="F:metal ion binding"/>
    <property type="evidence" value="ECO:0007669"/>
    <property type="project" value="UniProtKB-KW"/>
</dbReference>
<dbReference type="Gene3D" id="2.60.120.330">
    <property type="entry name" value="B-lactam Antibiotic, Isopenicillin N Synthase, Chain"/>
    <property type="match status" value="2"/>
</dbReference>
<dbReference type="InterPro" id="IPR026992">
    <property type="entry name" value="DIOX_N"/>
</dbReference>
<sequence>MGEVDPAFVQTLEHQPKLDIIEAEGIPLIDLSPLINSSDTDSSLSSLVAEIGDACKNWGFFQVINHGVPLKFREKIELAAREFFGLSKEEKKKVSRDEANPLGYFDTEHTKNVRDWKEVFDFTVRNPTIIPASHEPEDKELKEWVNQWPQYPSELREACEEYAAEMEKLAYKLLELIALSLGLPRTRLNGFFEEHTSFMRLNHYPPCPVPHLVLGVGRHKDGGALTILAQDDVGGLEVKRKTDGEWIFVKPTPNAYIINVGDIIQVWSNDKYESVEHRVMVNPDKERFSIPFFLNPSHFTWVEPLEELINEENPAKYKAYNWGKFFANRKRTMGEVDPAFIQDLEHQPKLDITEAEGIPLIDLFPLNSSNTDPEFSSLVAEIGDACKNWGFFQVINHGVPLKCREKIELASRKFFALSKEEKKKVSRDEANPLGYYDTEHTKNVRDWKEVFDLTVMNPTIIPASHEPDDKELKELINQWPEYPPEFRETCEEYATEMEKLAYKLLELIALSLGLPKTRLNGFFKDNTSYIRLNHYPLCPAPHLVLGVGRHKDAGALTILAQDDVGGLEVKRKTDGEWILVKPTPNAYIINVGDIIQVWSNDKYESVEHRVIVNSDKERFSVPFFFCPEHSTWVEPLEELINKENPAKYKAYNWGKFYANRRRSNFKKLDVPNIQIYHFRI</sequence>
<dbReference type="PANTHER" id="PTHR10209">
    <property type="entry name" value="OXIDOREDUCTASE, 2OG-FE II OXYGENASE FAMILY PROTEIN"/>
    <property type="match status" value="1"/>
</dbReference>
<dbReference type="GO" id="GO:0002238">
    <property type="term" value="P:response to molecule of fungal origin"/>
    <property type="evidence" value="ECO:0007669"/>
    <property type="project" value="UniProtKB-ARBA"/>
</dbReference>
<dbReference type="SUPFAM" id="SSF51197">
    <property type="entry name" value="Clavaminate synthase-like"/>
    <property type="match status" value="2"/>
</dbReference>
<evidence type="ECO:0000256" key="1">
    <source>
        <dbReference type="ARBA" id="ARBA00008056"/>
    </source>
</evidence>
<organism evidence="6 7">
    <name type="scientific">Abeliophyllum distichum</name>
    <dbReference type="NCBI Taxonomy" id="126358"/>
    <lineage>
        <taxon>Eukaryota</taxon>
        <taxon>Viridiplantae</taxon>
        <taxon>Streptophyta</taxon>
        <taxon>Embryophyta</taxon>
        <taxon>Tracheophyta</taxon>
        <taxon>Spermatophyta</taxon>
        <taxon>Magnoliopsida</taxon>
        <taxon>eudicotyledons</taxon>
        <taxon>Gunneridae</taxon>
        <taxon>Pentapetalae</taxon>
        <taxon>asterids</taxon>
        <taxon>lamiids</taxon>
        <taxon>Lamiales</taxon>
        <taxon>Oleaceae</taxon>
        <taxon>Forsythieae</taxon>
        <taxon>Abeliophyllum</taxon>
    </lineage>
</organism>
<comment type="caution">
    <text evidence="6">The sequence shown here is derived from an EMBL/GenBank/DDBJ whole genome shotgun (WGS) entry which is preliminary data.</text>
</comment>
<dbReference type="Pfam" id="PF14226">
    <property type="entry name" value="DIOX_N"/>
    <property type="match status" value="2"/>
</dbReference>
<dbReference type="Proteomes" id="UP001604336">
    <property type="component" value="Unassembled WGS sequence"/>
</dbReference>
<feature type="domain" description="Fe2OG dioxygenase" evidence="5">
    <location>
        <begin position="526"/>
        <end position="627"/>
    </location>
</feature>
<dbReference type="GO" id="GO:0016706">
    <property type="term" value="F:2-oxoglutarate-dependent dioxygenase activity"/>
    <property type="evidence" value="ECO:0007669"/>
    <property type="project" value="UniProtKB-ARBA"/>
</dbReference>
<keyword evidence="3" id="KW-0560">Oxidoreductase</keyword>
<dbReference type="InterPro" id="IPR027443">
    <property type="entry name" value="IPNS-like_sf"/>
</dbReference>
<evidence type="ECO:0000259" key="5">
    <source>
        <dbReference type="PROSITE" id="PS51471"/>
    </source>
</evidence>
<keyword evidence="2" id="KW-0479">Metal-binding</keyword>
<keyword evidence="7" id="KW-1185">Reference proteome</keyword>
<dbReference type="PRINTS" id="PR00682">
    <property type="entry name" value="IPNSYNTHASE"/>
</dbReference>
<name>A0ABD1PAV0_9LAMI</name>
<dbReference type="Pfam" id="PF03171">
    <property type="entry name" value="2OG-FeII_Oxy"/>
    <property type="match status" value="2"/>
</dbReference>
<dbReference type="InterPro" id="IPR044861">
    <property type="entry name" value="IPNS-like_FE2OG_OXY"/>
</dbReference>
<evidence type="ECO:0000256" key="4">
    <source>
        <dbReference type="ARBA" id="ARBA00023004"/>
    </source>
</evidence>
<evidence type="ECO:0000256" key="2">
    <source>
        <dbReference type="ARBA" id="ARBA00022723"/>
    </source>
</evidence>
<dbReference type="PANTHER" id="PTHR10209:SF885">
    <property type="entry name" value="2OG-FE(II) OXYGENASE FAMILY, PUTATIVE (AFU_ORTHOLOGUE AFUA_2G00750)-RELATED"/>
    <property type="match status" value="1"/>
</dbReference>
<protein>
    <submittedName>
        <fullName evidence="6">2-oxoglutarate (2OG) and Fe(II)-dependent oxygenase superfamily protein</fullName>
    </submittedName>
</protein>
<accession>A0ABD1PAV0</accession>
<gene>
    <name evidence="6" type="ORF">Adt_43629</name>
</gene>
<comment type="similarity">
    <text evidence="1">Belongs to the iron/ascorbate-dependent oxidoreductase family.</text>
</comment>
<dbReference type="EMBL" id="JBFOLK010000014">
    <property type="protein sequence ID" value="KAL2460209.1"/>
    <property type="molecule type" value="Genomic_DNA"/>
</dbReference>
<reference evidence="7" key="1">
    <citation type="submission" date="2024-07" db="EMBL/GenBank/DDBJ databases">
        <title>Two chromosome-level genome assemblies of Korean endemic species Abeliophyllum distichum and Forsythia ovata (Oleaceae).</title>
        <authorList>
            <person name="Jang H."/>
        </authorList>
    </citation>
    <scope>NUCLEOTIDE SEQUENCE [LARGE SCALE GENOMIC DNA]</scope>
</reference>
<proteinExistence type="inferred from homology"/>
<dbReference type="AlphaFoldDB" id="A0ABD1PAV0"/>
<dbReference type="InterPro" id="IPR005123">
    <property type="entry name" value="Oxoglu/Fe-dep_dioxygenase_dom"/>
</dbReference>
<dbReference type="PROSITE" id="PS51471">
    <property type="entry name" value="FE2OG_OXY"/>
    <property type="match status" value="2"/>
</dbReference>